<evidence type="ECO:0000256" key="5">
    <source>
        <dbReference type="ARBA" id="ARBA00022842"/>
    </source>
</evidence>
<reference evidence="11 12" key="1">
    <citation type="journal article" date="2015" name="Nature">
        <title>rRNA introns, odd ribosomes, and small enigmatic genomes across a large radiation of phyla.</title>
        <authorList>
            <person name="Brown C.T."/>
            <person name="Hug L.A."/>
            <person name="Thomas B.C."/>
            <person name="Sharon I."/>
            <person name="Castelle C.J."/>
            <person name="Singh A."/>
            <person name="Wilkins M.J."/>
            <person name="Williams K.H."/>
            <person name="Banfield J.F."/>
        </authorList>
    </citation>
    <scope>NUCLEOTIDE SEQUENCE [LARGE SCALE GENOMIC DNA]</scope>
</reference>
<feature type="domain" description="Alpha-D-phosphohexomutase alpha/beta/alpha" evidence="9">
    <location>
        <begin position="161"/>
        <end position="256"/>
    </location>
</feature>
<dbReference type="InterPro" id="IPR036900">
    <property type="entry name" value="A-D-PHexomutase_C_sf"/>
</dbReference>
<keyword evidence="5" id="KW-0460">Magnesium</keyword>
<dbReference type="Pfam" id="PF02878">
    <property type="entry name" value="PGM_PMM_I"/>
    <property type="match status" value="1"/>
</dbReference>
<dbReference type="PANTHER" id="PTHR43771">
    <property type="entry name" value="PHOSPHOMANNOMUTASE"/>
    <property type="match status" value="1"/>
</dbReference>
<evidence type="ECO:0000259" key="9">
    <source>
        <dbReference type="Pfam" id="PF02879"/>
    </source>
</evidence>
<dbReference type="SUPFAM" id="SSF55957">
    <property type="entry name" value="Phosphoglucomutase, C-terminal domain"/>
    <property type="match status" value="1"/>
</dbReference>
<dbReference type="Pfam" id="PF02879">
    <property type="entry name" value="PGM_PMM_II"/>
    <property type="match status" value="1"/>
</dbReference>
<evidence type="ECO:0000256" key="4">
    <source>
        <dbReference type="ARBA" id="ARBA00022723"/>
    </source>
</evidence>
<dbReference type="Gene3D" id="3.30.310.50">
    <property type="entry name" value="Alpha-D-phosphohexomutase, C-terminal domain"/>
    <property type="match status" value="1"/>
</dbReference>
<dbReference type="InterPro" id="IPR016055">
    <property type="entry name" value="A-D-PHexomutase_a/b/a-I/II/III"/>
</dbReference>
<dbReference type="Pfam" id="PF00408">
    <property type="entry name" value="PGM_PMM_IV"/>
    <property type="match status" value="1"/>
</dbReference>
<evidence type="ECO:0000256" key="3">
    <source>
        <dbReference type="ARBA" id="ARBA00022553"/>
    </source>
</evidence>
<dbReference type="InterPro" id="IPR005846">
    <property type="entry name" value="A-D-PHexomutase_a/b/a-III"/>
</dbReference>
<dbReference type="InterPro" id="IPR005843">
    <property type="entry name" value="A-D-PHexomutase_C"/>
</dbReference>
<dbReference type="GO" id="GO:0005975">
    <property type="term" value="P:carbohydrate metabolic process"/>
    <property type="evidence" value="ECO:0007669"/>
    <property type="project" value="InterPro"/>
</dbReference>
<evidence type="ECO:0000313" key="12">
    <source>
        <dbReference type="Proteomes" id="UP000034213"/>
    </source>
</evidence>
<feature type="domain" description="Alpha-D-phosphohexomutase C-terminal" evidence="7">
    <location>
        <begin position="392"/>
        <end position="449"/>
    </location>
</feature>
<dbReference type="PRINTS" id="PR00509">
    <property type="entry name" value="PGMPMM"/>
</dbReference>
<dbReference type="PANTHER" id="PTHR43771:SF1">
    <property type="entry name" value="PHOSPHOMANNOMUTASE"/>
    <property type="match status" value="1"/>
</dbReference>
<dbReference type="Proteomes" id="UP000034213">
    <property type="component" value="Unassembled WGS sequence"/>
</dbReference>
<name>A0A0G1C1Q9_9BACT</name>
<comment type="cofactor">
    <cofactor evidence="1">
        <name>Mg(2+)</name>
        <dbReference type="ChEBI" id="CHEBI:18420"/>
    </cofactor>
</comment>
<comment type="similarity">
    <text evidence="2">Belongs to the phosphohexose mutase family.</text>
</comment>
<evidence type="ECO:0000259" key="8">
    <source>
        <dbReference type="Pfam" id="PF02878"/>
    </source>
</evidence>
<sequence length="452" mass="51717">MVLNPNVFRAYDIRGLYPAELNEDFFYDLAKGFCSYLLENKKYFFLRRPKIVVGQDLRASSSFLADAFIDGVLDFGFDIVDIGSATTPMSVYAVHTLNCVGGAIVTASHNARDYNGIKFLDKSCRYIGGEEFLEFFNRIKSKNNYKSKRGKYKETDISFSYLDFLTRGLKLKRKLKIVVDASGGVAGLFLNNFLKKMKVDYIPLFFESDPFFEKHNPNPLLLESQFFVKEKIKETGADFGVIFDGDADRIVFVDEKSDCIRGDAAGGIVADSFLKKGDALVRDIVSTMSLEEHFEKKGVKNIISSVGRFYMRKAMEKNKAVFGSEMSGHYYFKKLHYSESAFLTLRLVLEALDKNPSLQISDLAKPFLKYFHSDEIFFPLVSSDAWPSILEKIKKQYQTGRQSFGDGIKVEYEDWWFVLRPSNTEPVVRLCVEATNQNLFEEKKKEIFKLLL</sequence>
<dbReference type="CDD" id="cd03089">
    <property type="entry name" value="PMM_PGM"/>
    <property type="match status" value="1"/>
</dbReference>
<dbReference type="SUPFAM" id="SSF53738">
    <property type="entry name" value="Phosphoglucomutase, first 3 domains"/>
    <property type="match status" value="3"/>
</dbReference>
<evidence type="ECO:0000256" key="6">
    <source>
        <dbReference type="ARBA" id="ARBA00023235"/>
    </source>
</evidence>
<evidence type="ECO:0000256" key="2">
    <source>
        <dbReference type="ARBA" id="ARBA00010231"/>
    </source>
</evidence>
<proteinExistence type="inferred from homology"/>
<protein>
    <submittedName>
        <fullName evidence="11">Phosphomannomutase</fullName>
    </submittedName>
</protein>
<evidence type="ECO:0000259" key="7">
    <source>
        <dbReference type="Pfam" id="PF00408"/>
    </source>
</evidence>
<dbReference type="STRING" id="1618369.UV54_C0033G0003"/>
<keyword evidence="4" id="KW-0479">Metal-binding</keyword>
<feature type="domain" description="Alpha-D-phosphohexomutase alpha/beta/alpha" evidence="8">
    <location>
        <begin position="7"/>
        <end position="128"/>
    </location>
</feature>
<dbReference type="EMBL" id="LCEW01000033">
    <property type="protein sequence ID" value="KKS79492.1"/>
    <property type="molecule type" value="Genomic_DNA"/>
</dbReference>
<evidence type="ECO:0000256" key="1">
    <source>
        <dbReference type="ARBA" id="ARBA00001946"/>
    </source>
</evidence>
<dbReference type="InterPro" id="IPR005844">
    <property type="entry name" value="A-D-PHexomutase_a/b/a-I"/>
</dbReference>
<evidence type="ECO:0000313" key="11">
    <source>
        <dbReference type="EMBL" id="KKS79492.1"/>
    </source>
</evidence>
<keyword evidence="6" id="KW-0413">Isomerase</keyword>
<dbReference type="InterPro" id="IPR005841">
    <property type="entry name" value="Alpha-D-phosphohexomutase_SF"/>
</dbReference>
<dbReference type="Pfam" id="PF02880">
    <property type="entry name" value="PGM_PMM_III"/>
    <property type="match status" value="1"/>
</dbReference>
<dbReference type="InterPro" id="IPR005845">
    <property type="entry name" value="A-D-PHexomutase_a/b/a-II"/>
</dbReference>
<dbReference type="GO" id="GO:0016868">
    <property type="term" value="F:intramolecular phosphotransferase activity"/>
    <property type="evidence" value="ECO:0007669"/>
    <property type="project" value="InterPro"/>
</dbReference>
<feature type="domain" description="Alpha-D-phosphohexomutase alpha/beta/alpha" evidence="10">
    <location>
        <begin position="262"/>
        <end position="365"/>
    </location>
</feature>
<organism evidence="11 12">
    <name type="scientific">Candidatus Beckwithbacteria bacterium GW2011_GWA2_43_10</name>
    <dbReference type="NCBI Taxonomy" id="1618369"/>
    <lineage>
        <taxon>Bacteria</taxon>
        <taxon>Candidatus Beckwithiibacteriota</taxon>
    </lineage>
</organism>
<keyword evidence="3" id="KW-0597">Phosphoprotein</keyword>
<gene>
    <name evidence="11" type="ORF">UV54_C0033G0003</name>
</gene>
<dbReference type="PATRIC" id="fig|1618369.3.peg.463"/>
<dbReference type="Gene3D" id="3.40.120.10">
    <property type="entry name" value="Alpha-D-Glucose-1,6-Bisphosphate, subunit A, domain 3"/>
    <property type="match status" value="3"/>
</dbReference>
<evidence type="ECO:0000259" key="10">
    <source>
        <dbReference type="Pfam" id="PF02880"/>
    </source>
</evidence>
<comment type="caution">
    <text evidence="11">The sequence shown here is derived from an EMBL/GenBank/DDBJ whole genome shotgun (WGS) entry which is preliminary data.</text>
</comment>
<dbReference type="AlphaFoldDB" id="A0A0G1C1Q9"/>
<accession>A0A0G1C1Q9</accession>
<dbReference type="GO" id="GO:0046872">
    <property type="term" value="F:metal ion binding"/>
    <property type="evidence" value="ECO:0007669"/>
    <property type="project" value="UniProtKB-KW"/>
</dbReference>